<dbReference type="eggNOG" id="ENOG502Z7P0">
    <property type="taxonomic scope" value="Bacteria"/>
</dbReference>
<name>I0K3C2_9BACT</name>
<dbReference type="STRING" id="1166018.FAES_0614"/>
<dbReference type="Gene3D" id="2.40.160.130">
    <property type="entry name" value="Capsule assembly protein Wzi"/>
    <property type="match status" value="1"/>
</dbReference>
<dbReference type="EMBL" id="HE796683">
    <property type="protein sequence ID" value="CCG98625.1"/>
    <property type="molecule type" value="Genomic_DNA"/>
</dbReference>
<evidence type="ECO:0000313" key="2">
    <source>
        <dbReference type="EMBL" id="CCG98625.1"/>
    </source>
</evidence>
<dbReference type="KEGG" id="fae:FAES_0614"/>
<dbReference type="OrthoDB" id="596512at2"/>
<dbReference type="InterPro" id="IPR026950">
    <property type="entry name" value="Caps_assemb_Wzi"/>
</dbReference>
<dbReference type="Proteomes" id="UP000011058">
    <property type="component" value="Chromosome"/>
</dbReference>
<protein>
    <recommendedName>
        <fullName evidence="4">Capsule assembly protein Wzi</fullName>
    </recommendedName>
</protein>
<feature type="chain" id="PRO_5003631032" description="Capsule assembly protein Wzi" evidence="1">
    <location>
        <begin position="19"/>
        <end position="488"/>
    </location>
</feature>
<proteinExistence type="predicted"/>
<dbReference type="PATRIC" id="fig|1166018.3.peg.623"/>
<organism evidence="2 3">
    <name type="scientific">Fibrella aestuarina BUZ 2</name>
    <dbReference type="NCBI Taxonomy" id="1166018"/>
    <lineage>
        <taxon>Bacteria</taxon>
        <taxon>Pseudomonadati</taxon>
        <taxon>Bacteroidota</taxon>
        <taxon>Cytophagia</taxon>
        <taxon>Cytophagales</taxon>
        <taxon>Spirosomataceae</taxon>
        <taxon>Fibrella</taxon>
    </lineage>
</organism>
<keyword evidence="1" id="KW-0732">Signal</keyword>
<accession>I0K3C2</accession>
<evidence type="ECO:0000313" key="3">
    <source>
        <dbReference type="Proteomes" id="UP000011058"/>
    </source>
</evidence>
<evidence type="ECO:0000256" key="1">
    <source>
        <dbReference type="SAM" id="SignalP"/>
    </source>
</evidence>
<reference evidence="2 3" key="1">
    <citation type="journal article" date="2012" name="J. Bacteriol.">
        <title>Genome Sequence of Fibrella aestuarina BUZ 2T, a Filamentous Marine Bacterium.</title>
        <authorList>
            <person name="Filippini M."/>
            <person name="Qi W."/>
            <person name="Blom J."/>
            <person name="Goesmann A."/>
            <person name="Smits T.H."/>
            <person name="Bagheri H.C."/>
        </authorList>
    </citation>
    <scope>NUCLEOTIDE SEQUENCE [LARGE SCALE GENOMIC DNA]</scope>
    <source>
        <strain evidence="3">BUZ 2T</strain>
    </source>
</reference>
<dbReference type="InterPro" id="IPR038636">
    <property type="entry name" value="Wzi_sf"/>
</dbReference>
<dbReference type="AlphaFoldDB" id="I0K3C2"/>
<dbReference type="Pfam" id="PF14052">
    <property type="entry name" value="Caps_assemb_Wzi"/>
    <property type="match status" value="1"/>
</dbReference>
<dbReference type="RefSeq" id="WP_015329725.1">
    <property type="nucleotide sequence ID" value="NC_020054.1"/>
</dbReference>
<dbReference type="HOGENOM" id="CLU_038260_0_0_10"/>
<gene>
    <name evidence="2" type="ORF">FAES_0614</name>
</gene>
<feature type="signal peptide" evidence="1">
    <location>
        <begin position="1"/>
        <end position="18"/>
    </location>
</feature>
<keyword evidence="3" id="KW-1185">Reference proteome</keyword>
<sequence length="488" mass="54508">MRLLYLAFLLGLTLATTAQSRWHADAEVGGLVTTDEQTPLWLRANQWGAVPVKGSFGTLRATLRREYATDSTGRARRFDWGAGLYGVLNQGIGPSARSATTYLPDAYVKLRWGGIELWGGNRREVVGLGDTLLSSGFVIWSGNALPFPKVQLHTPDFVPLPFTKGFVAFRAGYAHGWFANTYVKGSYLHQKYAYLRLGKPNARLHVTGGLNHQVQWAGYADYLLNSPIAVNGQLPSTLRDYWYVISGSYPEAFRNDRLTEFDGENRVGNHIGSIDFSVDWRRPRGQWQLYHQHIYEDASGLAFQNVPDGLTGLRYQRLANPKARFQVRRVTVEWLCTTDQTDDTFDFKARFQGADNYFNHAQYRQGWSYRQRTIGSPLMVPVTELGPTAASYENSGFFPNNRLIAWYGAVQGGFTRGPSFTLRGSFSRGFGTFAKPYPTPTEQVSASLALQWPISRASGLLLTTAAAIDRGTLLPVNSGGYISLSKHW</sequence>
<evidence type="ECO:0008006" key="4">
    <source>
        <dbReference type="Google" id="ProtNLM"/>
    </source>
</evidence>